<evidence type="ECO:0000313" key="1">
    <source>
        <dbReference type="EMBL" id="OEU18728.1"/>
    </source>
</evidence>
<proteinExistence type="predicted"/>
<gene>
    <name evidence="1" type="ORF">FRACYDRAFT_237007</name>
</gene>
<sequence>MVAHYNVDPITDKDKIAQLFAGDSTSFGLYTECEGKPAPYCIPGMYYVCYHCGLISNNYRKICPHVDDCQDNESEHTSNELKTNKHYEYIHLGLTTHMIASMNSKPRFGWHKGQRYLVIKTDKDWYAYSCFCGKAFNSIRALCEHFDRCSSIKKHYETKVSNSEDVNKTSTALIKGDIRGGQEPAEKTCPIRKYNHFESGFVENNGNKFTFCYSVPDKNVLQGIRKKDGSYNDKKQYKILYYCRTIDLILNENWQEICNLVENGSANTNWGARKIQSDRIEIGVTSEYVQDLHTEGGWKMRGNECWKEIERTYKLTAKWMKDVIQYAKQTSDMDNKREGKTMKYGSFSLILTKNSGKQEKHLDLATPLAQFALILSNNVDSTIAYRVTSREKVNSMDKFCELLRAGGVCKKWNTVGKAEELINLINKIDPISRVGKMISHQGYGQLFQTMIPPDASLKAIEWQKYFHYESAHLSNAPTLTYTRINGSVIHSGSGILNNCVRCILFWSGGPEEYNEMYDPDVQETSMSVMIEIIREVWFDRADLREQMVEFMFNVHKTCNDGYKKEGQSYGTETEIEEMLKHFNQITTSTSKTDILKMIKRVANKQLYAEPI</sequence>
<dbReference type="KEGG" id="fcy:FRACYDRAFT_237007"/>
<dbReference type="Proteomes" id="UP000095751">
    <property type="component" value="Unassembled WGS sequence"/>
</dbReference>
<keyword evidence="2" id="KW-1185">Reference proteome</keyword>
<dbReference type="AlphaFoldDB" id="A0A1E7FKN1"/>
<organism evidence="1 2">
    <name type="scientific">Fragilariopsis cylindrus CCMP1102</name>
    <dbReference type="NCBI Taxonomy" id="635003"/>
    <lineage>
        <taxon>Eukaryota</taxon>
        <taxon>Sar</taxon>
        <taxon>Stramenopiles</taxon>
        <taxon>Ochrophyta</taxon>
        <taxon>Bacillariophyta</taxon>
        <taxon>Bacillariophyceae</taxon>
        <taxon>Bacillariophycidae</taxon>
        <taxon>Bacillariales</taxon>
        <taxon>Bacillariaceae</taxon>
        <taxon>Fragilariopsis</taxon>
    </lineage>
</organism>
<name>A0A1E7FKN1_9STRA</name>
<accession>A0A1E7FKN1</accession>
<evidence type="ECO:0000313" key="2">
    <source>
        <dbReference type="Proteomes" id="UP000095751"/>
    </source>
</evidence>
<reference evidence="1 2" key="1">
    <citation type="submission" date="2016-09" db="EMBL/GenBank/DDBJ databases">
        <title>Extensive genetic diversity and differential bi-allelic expression allows diatom success in the polar Southern Ocean.</title>
        <authorList>
            <consortium name="DOE Joint Genome Institute"/>
            <person name="Mock T."/>
            <person name="Otillar R.P."/>
            <person name="Strauss J."/>
            <person name="Dupont C."/>
            <person name="Frickenhaus S."/>
            <person name="Maumus F."/>
            <person name="Mcmullan M."/>
            <person name="Sanges R."/>
            <person name="Schmutz J."/>
            <person name="Toseland A."/>
            <person name="Valas R."/>
            <person name="Veluchamy A."/>
            <person name="Ward B.J."/>
            <person name="Allen A."/>
            <person name="Barry K."/>
            <person name="Falciatore A."/>
            <person name="Ferrante M."/>
            <person name="Fortunato A.E."/>
            <person name="Gloeckner G."/>
            <person name="Gruber A."/>
            <person name="Hipkin R."/>
            <person name="Janech M."/>
            <person name="Kroth P."/>
            <person name="Leese F."/>
            <person name="Lindquist E."/>
            <person name="Lyon B.R."/>
            <person name="Martin J."/>
            <person name="Mayer C."/>
            <person name="Parker M."/>
            <person name="Quesneville H."/>
            <person name="Raymond J."/>
            <person name="Uhlig C."/>
            <person name="Valentin K.U."/>
            <person name="Worden A.Z."/>
            <person name="Armbrust E.V."/>
            <person name="Bowler C."/>
            <person name="Green B."/>
            <person name="Moulton V."/>
            <person name="Van Oosterhout C."/>
            <person name="Grigoriev I."/>
        </authorList>
    </citation>
    <scope>NUCLEOTIDE SEQUENCE [LARGE SCALE GENOMIC DNA]</scope>
    <source>
        <strain evidence="1 2">CCMP1102</strain>
    </source>
</reference>
<dbReference type="EMBL" id="KV784356">
    <property type="protein sequence ID" value="OEU18728.1"/>
    <property type="molecule type" value="Genomic_DNA"/>
</dbReference>
<dbReference type="InParanoid" id="A0A1E7FKN1"/>
<protein>
    <submittedName>
        <fullName evidence="1">Uncharacterized protein</fullName>
    </submittedName>
</protein>